<evidence type="ECO:0008006" key="10">
    <source>
        <dbReference type="Google" id="ProtNLM"/>
    </source>
</evidence>
<feature type="binding site" description="axial binding residue" evidence="6">
    <location>
        <position position="424"/>
    </location>
    <ligand>
        <name>heme</name>
        <dbReference type="ChEBI" id="CHEBI:30413"/>
    </ligand>
    <ligandPart>
        <name>Fe</name>
        <dbReference type="ChEBI" id="CHEBI:18248"/>
    </ligandPart>
</feature>
<keyword evidence="9" id="KW-1185">Reference proteome</keyword>
<dbReference type="InterPro" id="IPR017972">
    <property type="entry name" value="Cyt_P450_CS"/>
</dbReference>
<evidence type="ECO:0000256" key="1">
    <source>
        <dbReference type="ARBA" id="ARBA00001971"/>
    </source>
</evidence>
<evidence type="ECO:0000256" key="7">
    <source>
        <dbReference type="RuleBase" id="RU000461"/>
    </source>
</evidence>
<dbReference type="GO" id="GO:0016705">
    <property type="term" value="F:oxidoreductase activity, acting on paired donors, with incorporation or reduction of molecular oxygen"/>
    <property type="evidence" value="ECO:0007669"/>
    <property type="project" value="InterPro"/>
</dbReference>
<dbReference type="PANTHER" id="PTHR24304">
    <property type="entry name" value="CYTOCHROME P450 FAMILY 7"/>
    <property type="match status" value="1"/>
</dbReference>
<keyword evidence="7" id="KW-0560">Oxidoreductase</keyword>
<gene>
    <name evidence="8" type="ORF">HETSPECPRED_001194</name>
</gene>
<keyword evidence="3 6" id="KW-0349">Heme</keyword>
<dbReference type="OrthoDB" id="3366823at2759"/>
<comment type="similarity">
    <text evidence="2 7">Belongs to the cytochrome P450 family.</text>
</comment>
<dbReference type="InterPro" id="IPR050529">
    <property type="entry name" value="CYP450_sterol_14alpha_dmase"/>
</dbReference>
<dbReference type="PROSITE" id="PS00086">
    <property type="entry name" value="CYTOCHROME_P450"/>
    <property type="match status" value="1"/>
</dbReference>
<evidence type="ECO:0000313" key="8">
    <source>
        <dbReference type="EMBL" id="CAF9938786.1"/>
    </source>
</evidence>
<reference evidence="8" key="1">
    <citation type="submission" date="2021-03" db="EMBL/GenBank/DDBJ databases">
        <authorList>
            <person name="Tagirdzhanova G."/>
        </authorList>
    </citation>
    <scope>NUCLEOTIDE SEQUENCE</scope>
</reference>
<dbReference type="SUPFAM" id="SSF48264">
    <property type="entry name" value="Cytochrome P450"/>
    <property type="match status" value="1"/>
</dbReference>
<dbReference type="Proteomes" id="UP000664521">
    <property type="component" value="Unassembled WGS sequence"/>
</dbReference>
<dbReference type="Pfam" id="PF00067">
    <property type="entry name" value="p450"/>
    <property type="match status" value="1"/>
</dbReference>
<dbReference type="GO" id="GO:0008395">
    <property type="term" value="F:steroid hydroxylase activity"/>
    <property type="evidence" value="ECO:0007669"/>
    <property type="project" value="TreeGrafter"/>
</dbReference>
<dbReference type="CDD" id="cd11040">
    <property type="entry name" value="CYP7_CYP8-like"/>
    <property type="match status" value="1"/>
</dbReference>
<dbReference type="GO" id="GO:0005506">
    <property type="term" value="F:iron ion binding"/>
    <property type="evidence" value="ECO:0007669"/>
    <property type="project" value="InterPro"/>
</dbReference>
<dbReference type="InterPro" id="IPR036396">
    <property type="entry name" value="Cyt_P450_sf"/>
</dbReference>
<evidence type="ECO:0000256" key="6">
    <source>
        <dbReference type="PIRSR" id="PIRSR602403-1"/>
    </source>
</evidence>
<comment type="cofactor">
    <cofactor evidence="1 6">
        <name>heme</name>
        <dbReference type="ChEBI" id="CHEBI:30413"/>
    </cofactor>
</comment>
<organism evidence="8 9">
    <name type="scientific">Heterodermia speciosa</name>
    <dbReference type="NCBI Taxonomy" id="116794"/>
    <lineage>
        <taxon>Eukaryota</taxon>
        <taxon>Fungi</taxon>
        <taxon>Dikarya</taxon>
        <taxon>Ascomycota</taxon>
        <taxon>Pezizomycotina</taxon>
        <taxon>Lecanoromycetes</taxon>
        <taxon>OSLEUM clade</taxon>
        <taxon>Lecanoromycetidae</taxon>
        <taxon>Caliciales</taxon>
        <taxon>Physciaceae</taxon>
        <taxon>Heterodermia</taxon>
    </lineage>
</organism>
<evidence type="ECO:0000256" key="4">
    <source>
        <dbReference type="ARBA" id="ARBA00022723"/>
    </source>
</evidence>
<dbReference type="PANTHER" id="PTHR24304:SF2">
    <property type="entry name" value="24-HYDROXYCHOLESTEROL 7-ALPHA-HYDROXYLASE"/>
    <property type="match status" value="1"/>
</dbReference>
<dbReference type="InterPro" id="IPR002403">
    <property type="entry name" value="Cyt_P450_E_grp-IV"/>
</dbReference>
<dbReference type="Gene3D" id="1.10.630.10">
    <property type="entry name" value="Cytochrome P450"/>
    <property type="match status" value="1"/>
</dbReference>
<protein>
    <recommendedName>
        <fullName evidence="10">Cytochrome P450</fullName>
    </recommendedName>
</protein>
<evidence type="ECO:0000256" key="3">
    <source>
        <dbReference type="ARBA" id="ARBA00022617"/>
    </source>
</evidence>
<accession>A0A8H3J171</accession>
<comment type="caution">
    <text evidence="8">The sequence shown here is derived from an EMBL/GenBank/DDBJ whole genome shotgun (WGS) entry which is preliminary data.</text>
</comment>
<dbReference type="EMBL" id="CAJPDS010000119">
    <property type="protein sequence ID" value="CAF9938786.1"/>
    <property type="molecule type" value="Genomic_DNA"/>
</dbReference>
<dbReference type="AlphaFoldDB" id="A0A8H3J171"/>
<dbReference type="PRINTS" id="PR00465">
    <property type="entry name" value="EP450IV"/>
</dbReference>
<sequence>MFRFKPILHPHDPKELPYWIPWLGHLVRFTKNSFSLLQEGRRYFGNTGEPFALTIAGQSLYVVTSAKDIEELYRNKSTLSWEGFVQDLYRWIGFSDNAVKKLWQPPTEHAKTSNPVRVLSPNEMVAEYQRRQLRPGKNLESLAKSMIKHIDDLLRWQNLDVGQTRVLPCSDQWLTLSLIDWTSHTFIRSTTEAYWGKKLFEIDPDLLQTYNIWERTSWKYVFQIPRLFSQDMYNARDKLVDAFTAYFRLPQAERAETAWFVPIAEAEMRDIGLGERDLGRAHMLQHWAINGNMHKVTFWIMAHLLHRPALLEAIRKETAPGVVDDTPNIPYLLENCPRLEAIYHEVLRLQMSNSLMRHVTAPTTLGGKVLQENRNVLMPYRLLHYDEEVWGANASIFDPDRFLLRKELARDPNYRPFGGGQHMCPGRFVAKQAIFAFIALTFSRFDVCLQSDEKAGGSREHSHNCGFNRHFPRAEDLKPGLATLGPREGDEVLVRCSPRIKV</sequence>
<evidence type="ECO:0000313" key="9">
    <source>
        <dbReference type="Proteomes" id="UP000664521"/>
    </source>
</evidence>
<keyword evidence="7" id="KW-0503">Monooxygenase</keyword>
<dbReference type="GO" id="GO:0020037">
    <property type="term" value="F:heme binding"/>
    <property type="evidence" value="ECO:0007669"/>
    <property type="project" value="InterPro"/>
</dbReference>
<keyword evidence="4 6" id="KW-0479">Metal-binding</keyword>
<proteinExistence type="inferred from homology"/>
<evidence type="ECO:0000256" key="2">
    <source>
        <dbReference type="ARBA" id="ARBA00010617"/>
    </source>
</evidence>
<name>A0A8H3J171_9LECA</name>
<keyword evidence="5 6" id="KW-0408">Iron</keyword>
<dbReference type="InterPro" id="IPR001128">
    <property type="entry name" value="Cyt_P450"/>
</dbReference>
<evidence type="ECO:0000256" key="5">
    <source>
        <dbReference type="ARBA" id="ARBA00023004"/>
    </source>
</evidence>